<dbReference type="PANTHER" id="PTHR43190">
    <property type="entry name" value="N-ACETYL-D-GLUCOSAMINE KINASE"/>
    <property type="match status" value="1"/>
</dbReference>
<protein>
    <submittedName>
        <fullName evidence="2">N-acetylglucosamine kinase of eukaryotic type</fullName>
        <ecNumber evidence="2">2.7.1.59</ecNumber>
    </submittedName>
</protein>
<reference evidence="2" key="1">
    <citation type="submission" date="2018-06" db="EMBL/GenBank/DDBJ databases">
        <authorList>
            <person name="Zhirakovskaya E."/>
        </authorList>
    </citation>
    <scope>NUCLEOTIDE SEQUENCE</scope>
</reference>
<keyword evidence="2" id="KW-0808">Transferase</keyword>
<name>A0A3B1BWX0_9ZZZZ</name>
<dbReference type="CDD" id="cd24007">
    <property type="entry name" value="ASKHA_NBD_eukNAGK-like"/>
    <property type="match status" value="1"/>
</dbReference>
<evidence type="ECO:0000259" key="1">
    <source>
        <dbReference type="Pfam" id="PF01869"/>
    </source>
</evidence>
<dbReference type="Pfam" id="PF01869">
    <property type="entry name" value="BcrAD_BadFG"/>
    <property type="match status" value="1"/>
</dbReference>
<dbReference type="SUPFAM" id="SSF53067">
    <property type="entry name" value="Actin-like ATPase domain"/>
    <property type="match status" value="2"/>
</dbReference>
<evidence type="ECO:0000313" key="2">
    <source>
        <dbReference type="EMBL" id="VAX16803.1"/>
    </source>
</evidence>
<keyword evidence="2" id="KW-0418">Kinase</keyword>
<proteinExistence type="predicted"/>
<feature type="non-terminal residue" evidence="2">
    <location>
        <position position="176"/>
    </location>
</feature>
<sequence length="176" mass="18554">MAFYIGLDGGGTKTKCVIVNEQMNVLSELVGGPSNFLVFGVDEVTESLFNLITDSIKQTGIKTSEIASVLLGTAGAGRREDAERLENSFIRKANESNLPIKKFVVESDARIALEGAFSGKPGSILIAGTGSIMFGKDSRGNIHRVGGFGRILGDEGSGFHIGRSGLTAVAKQFDGR</sequence>
<dbReference type="PANTHER" id="PTHR43190:SF3">
    <property type="entry name" value="N-ACETYL-D-GLUCOSAMINE KINASE"/>
    <property type="match status" value="1"/>
</dbReference>
<dbReference type="GO" id="GO:0045127">
    <property type="term" value="F:N-acetylglucosamine kinase activity"/>
    <property type="evidence" value="ECO:0007669"/>
    <property type="project" value="UniProtKB-EC"/>
</dbReference>
<dbReference type="InterPro" id="IPR052519">
    <property type="entry name" value="Euk-type_GlcNAc_Kinase"/>
</dbReference>
<feature type="domain" description="ATPase BadF/BadG/BcrA/BcrD type" evidence="1">
    <location>
        <begin position="5"/>
        <end position="176"/>
    </location>
</feature>
<organism evidence="2">
    <name type="scientific">hydrothermal vent metagenome</name>
    <dbReference type="NCBI Taxonomy" id="652676"/>
    <lineage>
        <taxon>unclassified sequences</taxon>
        <taxon>metagenomes</taxon>
        <taxon>ecological metagenomes</taxon>
    </lineage>
</organism>
<accession>A0A3B1BWX0</accession>
<dbReference type="AlphaFoldDB" id="A0A3B1BWX0"/>
<dbReference type="InterPro" id="IPR002731">
    <property type="entry name" value="ATPase_BadF"/>
</dbReference>
<dbReference type="InterPro" id="IPR043129">
    <property type="entry name" value="ATPase_NBD"/>
</dbReference>
<gene>
    <name evidence="2" type="ORF">MNBD_IGNAVI01-420</name>
</gene>
<dbReference type="EMBL" id="UOGD01000062">
    <property type="protein sequence ID" value="VAX16803.1"/>
    <property type="molecule type" value="Genomic_DNA"/>
</dbReference>
<dbReference type="Gene3D" id="3.30.420.40">
    <property type="match status" value="1"/>
</dbReference>
<dbReference type="EC" id="2.7.1.59" evidence="2"/>